<evidence type="ECO:0000259" key="2">
    <source>
        <dbReference type="Pfam" id="PF00496"/>
    </source>
</evidence>
<dbReference type="Gene3D" id="3.10.105.10">
    <property type="entry name" value="Dipeptide-binding Protein, Domain 3"/>
    <property type="match status" value="1"/>
</dbReference>
<dbReference type="CDD" id="cd08490">
    <property type="entry name" value="PBP2_NikA_DppA_OppA_like_3"/>
    <property type="match status" value="1"/>
</dbReference>
<dbReference type="Gene3D" id="3.40.190.10">
    <property type="entry name" value="Periplasmic binding protein-like II"/>
    <property type="match status" value="1"/>
</dbReference>
<dbReference type="Pfam" id="PF00496">
    <property type="entry name" value="SBP_bac_5"/>
    <property type="match status" value="1"/>
</dbReference>
<dbReference type="RefSeq" id="WP_159341118.1">
    <property type="nucleotide sequence ID" value="NZ_CP024621.1"/>
</dbReference>
<dbReference type="SUPFAM" id="SSF53850">
    <property type="entry name" value="Periplasmic binding protein-like II"/>
    <property type="match status" value="1"/>
</dbReference>
<evidence type="ECO:0000256" key="1">
    <source>
        <dbReference type="SAM" id="SignalP"/>
    </source>
</evidence>
<feature type="domain" description="Solute-binding protein family 5" evidence="2">
    <location>
        <begin position="66"/>
        <end position="407"/>
    </location>
</feature>
<dbReference type="GO" id="GO:0030288">
    <property type="term" value="C:outer membrane-bounded periplasmic space"/>
    <property type="evidence" value="ECO:0007669"/>
    <property type="project" value="UniProtKB-ARBA"/>
</dbReference>
<dbReference type="PANTHER" id="PTHR30290:SF83">
    <property type="entry name" value="ABC TRANSPORTER SUBSTRATE-BINDING PROTEIN"/>
    <property type="match status" value="1"/>
</dbReference>
<feature type="signal peptide" evidence="1">
    <location>
        <begin position="1"/>
        <end position="23"/>
    </location>
</feature>
<dbReference type="OrthoDB" id="9801912at2"/>
<evidence type="ECO:0000313" key="3">
    <source>
        <dbReference type="EMBL" id="QHD48745.1"/>
    </source>
</evidence>
<reference evidence="3 4" key="1">
    <citation type="submission" date="2017-10" db="EMBL/GenBank/DDBJ databases">
        <title>Coral associated bacteria.</title>
        <authorList>
            <person name="Wang X."/>
        </authorList>
    </citation>
    <scope>NUCLEOTIDE SEQUENCE [LARGE SCALE GENOMIC DNA]</scope>
    <source>
        <strain evidence="3 4">SCSIO 43005</strain>
    </source>
</reference>
<dbReference type="AlphaFoldDB" id="A0A857GHP5"/>
<dbReference type="Proteomes" id="UP000463949">
    <property type="component" value="Chromosome"/>
</dbReference>
<dbReference type="EMBL" id="CP024621">
    <property type="protein sequence ID" value="QHD48745.1"/>
    <property type="molecule type" value="Genomic_DNA"/>
</dbReference>
<dbReference type="GO" id="GO:0043190">
    <property type="term" value="C:ATP-binding cassette (ABC) transporter complex"/>
    <property type="evidence" value="ECO:0007669"/>
    <property type="project" value="InterPro"/>
</dbReference>
<dbReference type="InterPro" id="IPR030678">
    <property type="entry name" value="Peptide/Ni-bd"/>
</dbReference>
<dbReference type="InterPro" id="IPR000914">
    <property type="entry name" value="SBP_5_dom"/>
</dbReference>
<accession>A0A857GHP5</accession>
<gene>
    <name evidence="3" type="ORF">CTT34_03115</name>
</gene>
<proteinExistence type="predicted"/>
<dbReference type="GO" id="GO:0015833">
    <property type="term" value="P:peptide transport"/>
    <property type="evidence" value="ECO:0007669"/>
    <property type="project" value="TreeGrafter"/>
</dbReference>
<dbReference type="InterPro" id="IPR039424">
    <property type="entry name" value="SBP_5"/>
</dbReference>
<protein>
    <submittedName>
        <fullName evidence="3">ABC transporter substrate-binding protein</fullName>
    </submittedName>
</protein>
<keyword evidence="1" id="KW-0732">Signal</keyword>
<name>A0A857GHP5_9GAMM</name>
<sequence length="511" mass="54797">MKRAFAAGVTLLLALPTASSLWAADQRLDIVAPWEIKSANPATSGYVFGRMRVAETLVDTDADGQLAPGLATEWQVSDNGLTWRFTLREGATFHDGSAVTADAVLTSLEAALAKPGILDSAPIRQMSADGRDVVIALDSPFSPLPALLAHSTALILAEAAFDAQGDVVAMIGSGPYQVEELSPPQRLTVTRFDNYWGGAPAIASASYLAVSRGETRALMAESGDADIVFTIDPASQARLSRNARLTLHSEPLPRTIMLKLNAGHALLDDARARQALSMAIDRQGIAAGLLRTPEAAAAELFPASLGPWHLGLEASTAQDVEGAKVLLAELGWQTGSNGMLERDGEPFALTLRTYADRPELPLVATALQSQWQEIGVALEVAVTNASEIPSGHHDDSLEVGLSGRNYGLVPNPLGSLLDDIGSDPDAMGGDWGTMNWRDEDVAQWLDTLRQATDEQTLMDLAPLVAERLHQEMPLIPIAWYQQTAAVNQQLEGFSIDPLERSYRIDQLEWAE</sequence>
<feature type="chain" id="PRO_5032862987" evidence="1">
    <location>
        <begin position="24"/>
        <end position="511"/>
    </location>
</feature>
<dbReference type="KEGG" id="hmd:CTT34_03115"/>
<organism evidence="3 4">
    <name type="scientific">Vreelandella aquamarina</name>
    <dbReference type="NCBI Taxonomy" id="77097"/>
    <lineage>
        <taxon>Bacteria</taxon>
        <taxon>Pseudomonadati</taxon>
        <taxon>Pseudomonadota</taxon>
        <taxon>Gammaproteobacteria</taxon>
        <taxon>Oceanospirillales</taxon>
        <taxon>Halomonadaceae</taxon>
        <taxon>Vreelandella</taxon>
    </lineage>
</organism>
<dbReference type="PIRSF" id="PIRSF002741">
    <property type="entry name" value="MppA"/>
    <property type="match status" value="1"/>
</dbReference>
<dbReference type="PANTHER" id="PTHR30290">
    <property type="entry name" value="PERIPLASMIC BINDING COMPONENT OF ABC TRANSPORTER"/>
    <property type="match status" value="1"/>
</dbReference>
<evidence type="ECO:0000313" key="4">
    <source>
        <dbReference type="Proteomes" id="UP000463949"/>
    </source>
</evidence>
<dbReference type="GO" id="GO:1904680">
    <property type="term" value="F:peptide transmembrane transporter activity"/>
    <property type="evidence" value="ECO:0007669"/>
    <property type="project" value="TreeGrafter"/>
</dbReference>